<dbReference type="PROSITE" id="PS51482">
    <property type="entry name" value="DEGV"/>
    <property type="match status" value="1"/>
</dbReference>
<proteinExistence type="predicted"/>
<dbReference type="AlphaFoldDB" id="A0A9D1H2Y5"/>
<accession>A0A9D1H2Y5</accession>
<dbReference type="Gene3D" id="3.40.50.10170">
    <property type="match status" value="1"/>
</dbReference>
<dbReference type="PANTHER" id="PTHR33434">
    <property type="entry name" value="DEGV DOMAIN-CONTAINING PROTEIN DR_1986-RELATED"/>
    <property type="match status" value="1"/>
</dbReference>
<keyword evidence="1" id="KW-0446">Lipid-binding</keyword>
<gene>
    <name evidence="2" type="ORF">IAA60_05135</name>
</gene>
<name>A0A9D1H2Y5_9FIRM</name>
<dbReference type="EMBL" id="DVLU01000050">
    <property type="protein sequence ID" value="HIT85273.1"/>
    <property type="molecule type" value="Genomic_DNA"/>
</dbReference>
<sequence>MNIKIVVDTSSDIPMDVAEKYDIGILSFLSIFGDESYVTGTELKNADFYKMLEASEKIPTTAQTPYGDMHDYLLEQAKAHDCVIYFTISSKGSGQYQTARLVTEEIAEEYPEADIRIVDSEKFSLYIAETAVRAAELAAAGKDPDEIIADCMEYIKSWRCYLLVDTLKYLEKGGRINKTAAVVGTLLDIKPILTIEHGLVETMDKLRGKKKLVDKLIDKIKEDEDFDAENPRFLVVQSDSARGEEACGKLEEEFGKGCVRMYSEFGPVIGTHVGPGAFAIIAAIKA</sequence>
<dbReference type="SUPFAM" id="SSF82549">
    <property type="entry name" value="DAK1/DegV-like"/>
    <property type="match status" value="1"/>
</dbReference>
<protein>
    <submittedName>
        <fullName evidence="2">DegV family protein</fullName>
    </submittedName>
</protein>
<dbReference type="InterPro" id="IPR043168">
    <property type="entry name" value="DegV_C"/>
</dbReference>
<evidence type="ECO:0000256" key="1">
    <source>
        <dbReference type="ARBA" id="ARBA00023121"/>
    </source>
</evidence>
<dbReference type="NCBIfam" id="TIGR00762">
    <property type="entry name" value="DegV"/>
    <property type="match status" value="1"/>
</dbReference>
<evidence type="ECO:0000313" key="2">
    <source>
        <dbReference type="EMBL" id="HIT85273.1"/>
    </source>
</evidence>
<dbReference type="Pfam" id="PF02645">
    <property type="entry name" value="DegV"/>
    <property type="match status" value="1"/>
</dbReference>
<reference evidence="2" key="1">
    <citation type="submission" date="2020-10" db="EMBL/GenBank/DDBJ databases">
        <authorList>
            <person name="Gilroy R."/>
        </authorList>
    </citation>
    <scope>NUCLEOTIDE SEQUENCE</scope>
    <source>
        <strain evidence="2">CHK181-108</strain>
    </source>
</reference>
<dbReference type="Gene3D" id="3.30.1180.10">
    <property type="match status" value="1"/>
</dbReference>
<comment type="caution">
    <text evidence="2">The sequence shown here is derived from an EMBL/GenBank/DDBJ whole genome shotgun (WGS) entry which is preliminary data.</text>
</comment>
<evidence type="ECO:0000313" key="3">
    <source>
        <dbReference type="Proteomes" id="UP000824165"/>
    </source>
</evidence>
<dbReference type="InterPro" id="IPR050270">
    <property type="entry name" value="DegV_domain_contain"/>
</dbReference>
<dbReference type="InterPro" id="IPR003797">
    <property type="entry name" value="DegV"/>
</dbReference>
<reference evidence="2" key="2">
    <citation type="journal article" date="2021" name="PeerJ">
        <title>Extensive microbial diversity within the chicken gut microbiome revealed by metagenomics and culture.</title>
        <authorList>
            <person name="Gilroy R."/>
            <person name="Ravi A."/>
            <person name="Getino M."/>
            <person name="Pursley I."/>
            <person name="Horton D.L."/>
            <person name="Alikhan N.F."/>
            <person name="Baker D."/>
            <person name="Gharbi K."/>
            <person name="Hall N."/>
            <person name="Watson M."/>
            <person name="Adriaenssens E.M."/>
            <person name="Foster-Nyarko E."/>
            <person name="Jarju S."/>
            <person name="Secka A."/>
            <person name="Antonio M."/>
            <person name="Oren A."/>
            <person name="Chaudhuri R.R."/>
            <person name="La Ragione R."/>
            <person name="Hildebrand F."/>
            <person name="Pallen M.J."/>
        </authorList>
    </citation>
    <scope>NUCLEOTIDE SEQUENCE</scope>
    <source>
        <strain evidence="2">CHK181-108</strain>
    </source>
</reference>
<dbReference type="PANTHER" id="PTHR33434:SF2">
    <property type="entry name" value="FATTY ACID-BINDING PROTEIN TM_1468"/>
    <property type="match status" value="1"/>
</dbReference>
<organism evidence="2 3">
    <name type="scientific">Candidatus Ornithomonoglobus intestinigallinarum</name>
    <dbReference type="NCBI Taxonomy" id="2840894"/>
    <lineage>
        <taxon>Bacteria</taxon>
        <taxon>Bacillati</taxon>
        <taxon>Bacillota</taxon>
        <taxon>Clostridia</taxon>
        <taxon>Candidatus Ornithomonoglobus</taxon>
    </lineage>
</organism>
<dbReference type="GO" id="GO:0008289">
    <property type="term" value="F:lipid binding"/>
    <property type="evidence" value="ECO:0007669"/>
    <property type="project" value="UniProtKB-KW"/>
</dbReference>
<dbReference type="Proteomes" id="UP000824165">
    <property type="component" value="Unassembled WGS sequence"/>
</dbReference>